<dbReference type="EMBL" id="UXUI01011460">
    <property type="protein sequence ID" value="VDD96252.1"/>
    <property type="molecule type" value="Genomic_DNA"/>
</dbReference>
<evidence type="ECO:0000313" key="7">
    <source>
        <dbReference type="Proteomes" id="UP000274131"/>
    </source>
</evidence>
<dbReference type="InterPro" id="IPR034353">
    <property type="entry name" value="ABT1/ESF2_RRM"/>
</dbReference>
<comment type="subcellular location">
    <subcellularLocation>
        <location evidence="1">Nucleus</location>
        <location evidence="1">Nucleolus</location>
    </subcellularLocation>
</comment>
<evidence type="ECO:0000256" key="1">
    <source>
        <dbReference type="ARBA" id="ARBA00004604"/>
    </source>
</evidence>
<dbReference type="GO" id="GO:0003723">
    <property type="term" value="F:RNA binding"/>
    <property type="evidence" value="ECO:0007669"/>
    <property type="project" value="UniProtKB-KW"/>
</dbReference>
<dbReference type="InterPro" id="IPR039119">
    <property type="entry name" value="ABT1/Esf2"/>
</dbReference>
<comment type="similarity">
    <text evidence="2">Belongs to the ESF2/ABP1 family.</text>
</comment>
<evidence type="ECO:0000256" key="3">
    <source>
        <dbReference type="ARBA" id="ARBA00020737"/>
    </source>
</evidence>
<dbReference type="InterPro" id="IPR012677">
    <property type="entry name" value="Nucleotide-bd_a/b_plait_sf"/>
</dbReference>
<dbReference type="GO" id="GO:0034462">
    <property type="term" value="P:small-subunit processome assembly"/>
    <property type="evidence" value="ECO:0007669"/>
    <property type="project" value="TreeGrafter"/>
</dbReference>
<evidence type="ECO:0000313" key="6">
    <source>
        <dbReference type="EMBL" id="VDD96252.1"/>
    </source>
</evidence>
<dbReference type="SUPFAM" id="SSF54928">
    <property type="entry name" value="RNA-binding domain, RBD"/>
    <property type="match status" value="1"/>
</dbReference>
<dbReference type="WBParaSite" id="EVEC_0001172501-mRNA-1">
    <property type="protein sequence ID" value="EVEC_0001172501-mRNA-1"/>
    <property type="gene ID" value="EVEC_0001172501"/>
</dbReference>
<dbReference type="Gene3D" id="3.30.70.330">
    <property type="match status" value="1"/>
</dbReference>
<dbReference type="CDD" id="cd12263">
    <property type="entry name" value="RRM_ABT1_like"/>
    <property type="match status" value="1"/>
</dbReference>
<dbReference type="PANTHER" id="PTHR12311">
    <property type="entry name" value="ACTIVATOR OF BASAL TRANSCRIPTION 1"/>
    <property type="match status" value="1"/>
</dbReference>
<dbReference type="GO" id="GO:0000472">
    <property type="term" value="P:endonucleolytic cleavage to generate mature 5'-end of SSU-rRNA from (SSU-rRNA, 5.8S rRNA, LSU-rRNA)"/>
    <property type="evidence" value="ECO:0007669"/>
    <property type="project" value="TreeGrafter"/>
</dbReference>
<reference evidence="6 7" key="2">
    <citation type="submission" date="2018-10" db="EMBL/GenBank/DDBJ databases">
        <authorList>
            <consortium name="Pathogen Informatics"/>
        </authorList>
    </citation>
    <scope>NUCLEOTIDE SEQUENCE [LARGE SCALE GENOMIC DNA]</scope>
</reference>
<evidence type="ECO:0000313" key="8">
    <source>
        <dbReference type="WBParaSite" id="EVEC_0001172501-mRNA-1"/>
    </source>
</evidence>
<reference evidence="8" key="1">
    <citation type="submission" date="2017-02" db="UniProtKB">
        <authorList>
            <consortium name="WormBaseParasite"/>
        </authorList>
    </citation>
    <scope>IDENTIFICATION</scope>
</reference>
<name>A0A0N4VLF7_ENTVE</name>
<keyword evidence="7" id="KW-1185">Reference proteome</keyword>
<protein>
    <recommendedName>
        <fullName evidence="3">Activator of basal transcription 1</fullName>
    </recommendedName>
</protein>
<dbReference type="GO" id="GO:0000480">
    <property type="term" value="P:endonucleolytic cleavage in 5'-ETS of tricistronic rRNA transcript (SSU-rRNA, 5.8S rRNA, LSU-rRNA)"/>
    <property type="evidence" value="ECO:0007669"/>
    <property type="project" value="TreeGrafter"/>
</dbReference>
<keyword evidence="4" id="KW-0694">RNA-binding</keyword>
<dbReference type="OrthoDB" id="287393at2759"/>
<evidence type="ECO:0000256" key="4">
    <source>
        <dbReference type="ARBA" id="ARBA00022884"/>
    </source>
</evidence>
<dbReference type="GO" id="GO:0005730">
    <property type="term" value="C:nucleolus"/>
    <property type="evidence" value="ECO:0007669"/>
    <property type="project" value="UniProtKB-SubCell"/>
</dbReference>
<dbReference type="Proteomes" id="UP000274131">
    <property type="component" value="Unassembled WGS sequence"/>
</dbReference>
<organism evidence="8">
    <name type="scientific">Enterobius vermicularis</name>
    <name type="common">Human pinworm</name>
    <dbReference type="NCBI Taxonomy" id="51028"/>
    <lineage>
        <taxon>Eukaryota</taxon>
        <taxon>Metazoa</taxon>
        <taxon>Ecdysozoa</taxon>
        <taxon>Nematoda</taxon>
        <taxon>Chromadorea</taxon>
        <taxon>Rhabditida</taxon>
        <taxon>Spirurina</taxon>
        <taxon>Oxyuridomorpha</taxon>
        <taxon>Oxyuroidea</taxon>
        <taxon>Oxyuridae</taxon>
        <taxon>Enterobius</taxon>
    </lineage>
</organism>
<dbReference type="GO" id="GO:0000447">
    <property type="term" value="P:endonucleolytic cleavage in ITS1 to separate SSU-rRNA from 5.8S rRNA and LSU-rRNA from tricistronic rRNA transcript (SSU-rRNA, 5.8S rRNA, LSU-rRNA)"/>
    <property type="evidence" value="ECO:0007669"/>
    <property type="project" value="TreeGrafter"/>
</dbReference>
<dbReference type="PANTHER" id="PTHR12311:SF7">
    <property type="entry name" value="ACTIVATOR OF BASAL TRANSCRIPTION 1"/>
    <property type="match status" value="1"/>
</dbReference>
<dbReference type="STRING" id="51028.A0A0N4VLF7"/>
<evidence type="ECO:0000256" key="5">
    <source>
        <dbReference type="ARBA" id="ARBA00023242"/>
    </source>
</evidence>
<dbReference type="AlphaFoldDB" id="A0A0N4VLF7"/>
<keyword evidence="5" id="KW-0539">Nucleus</keyword>
<gene>
    <name evidence="6" type="ORF">EVEC_LOCUS11003</name>
</gene>
<dbReference type="InterPro" id="IPR035979">
    <property type="entry name" value="RBD_domain_sf"/>
</dbReference>
<sequence length="251" mass="29382">MRYQVVTLAQEKLLKIPKGRGIDLEEHPEVKEKKSGIIYFQTIPPLFTVARMREEMLKYGDVGRIYLQAEKRRDLHGKRRKRYVEGWVEFKNKSLAKRVVASLNNTPVGGKRRSAARETLWTMKYLSGFKWTHLIQQLNYEKKVEEQRMRAEISQAKRQADFFAEQVEKGEQLKKLEEKVGFESVMDNRSVIWLFHGCSTTCLLKGVMKKGGVWEKYQRQVQQRKAIKGKQKTAKNTAAADDQLLRMIFVD</sequence>
<evidence type="ECO:0000256" key="2">
    <source>
        <dbReference type="ARBA" id="ARBA00005819"/>
    </source>
</evidence>
<accession>A0A0N4VLF7</accession>
<proteinExistence type="inferred from homology"/>